<dbReference type="PANTHER" id="PTHR43133:SF8">
    <property type="entry name" value="RNA POLYMERASE SIGMA FACTOR HI_1459-RELATED"/>
    <property type="match status" value="1"/>
</dbReference>
<proteinExistence type="inferred from homology"/>
<dbReference type="InterPro" id="IPR014284">
    <property type="entry name" value="RNA_pol_sigma-70_dom"/>
</dbReference>
<accession>A0ABN2GKE9</accession>
<protein>
    <submittedName>
        <fullName evidence="8">Sigma-70 family RNA polymerase sigma factor</fullName>
    </submittedName>
</protein>
<sequence length="200" mass="22566">MDDKPRPKPAASSATRDRELIALISAGNSQAFDQLYNAYADVAWRFAYQITGIAETAEEVVQDVLLAVWRHPERFNGARGTVRGWMMGAVHHKAVDYVRRSAARQRLHGILVAAHPHPVAKSVEEQVFSQFREQQVWQILRQLSSKQRVVLILAYYRGHTQGEIALILGIPLGTVKTRTHAAMHRLADVLREAQVDNRLT</sequence>
<feature type="domain" description="RNA polymerase sigma-70 region 2" evidence="6">
    <location>
        <begin position="35"/>
        <end position="102"/>
    </location>
</feature>
<comment type="similarity">
    <text evidence="1">Belongs to the sigma-70 factor family. ECF subfamily.</text>
</comment>
<dbReference type="Pfam" id="PF04542">
    <property type="entry name" value="Sigma70_r2"/>
    <property type="match status" value="1"/>
</dbReference>
<reference evidence="8 9" key="1">
    <citation type="journal article" date="2019" name="Int. J. Syst. Evol. Microbiol.">
        <title>The Global Catalogue of Microorganisms (GCM) 10K type strain sequencing project: providing services to taxonomists for standard genome sequencing and annotation.</title>
        <authorList>
            <consortium name="The Broad Institute Genomics Platform"/>
            <consortium name="The Broad Institute Genome Sequencing Center for Infectious Disease"/>
            <person name="Wu L."/>
            <person name="Ma J."/>
        </authorList>
    </citation>
    <scope>NUCLEOTIDE SEQUENCE [LARGE SCALE GENOMIC DNA]</scope>
    <source>
        <strain evidence="8 9">JCM 14718</strain>
    </source>
</reference>
<dbReference type="Pfam" id="PF08281">
    <property type="entry name" value="Sigma70_r4_2"/>
    <property type="match status" value="1"/>
</dbReference>
<dbReference type="InterPro" id="IPR007627">
    <property type="entry name" value="RNA_pol_sigma70_r2"/>
</dbReference>
<evidence type="ECO:0000256" key="5">
    <source>
        <dbReference type="ARBA" id="ARBA00023163"/>
    </source>
</evidence>
<name>A0ABN2GKE9_9ACTN</name>
<dbReference type="InterPro" id="IPR013324">
    <property type="entry name" value="RNA_pol_sigma_r3/r4-like"/>
</dbReference>
<evidence type="ECO:0000259" key="6">
    <source>
        <dbReference type="Pfam" id="PF04542"/>
    </source>
</evidence>
<evidence type="ECO:0000313" key="9">
    <source>
        <dbReference type="Proteomes" id="UP001500618"/>
    </source>
</evidence>
<dbReference type="Gene3D" id="1.10.1740.10">
    <property type="match status" value="1"/>
</dbReference>
<evidence type="ECO:0000256" key="3">
    <source>
        <dbReference type="ARBA" id="ARBA00023082"/>
    </source>
</evidence>
<keyword evidence="9" id="KW-1185">Reference proteome</keyword>
<feature type="domain" description="RNA polymerase sigma factor 70 region 4 type 2" evidence="7">
    <location>
        <begin position="134"/>
        <end position="185"/>
    </location>
</feature>
<comment type="caution">
    <text evidence="8">The sequence shown here is derived from an EMBL/GenBank/DDBJ whole genome shotgun (WGS) entry which is preliminary data.</text>
</comment>
<dbReference type="InterPro" id="IPR039425">
    <property type="entry name" value="RNA_pol_sigma-70-like"/>
</dbReference>
<evidence type="ECO:0000256" key="2">
    <source>
        <dbReference type="ARBA" id="ARBA00023015"/>
    </source>
</evidence>
<dbReference type="Gene3D" id="1.10.10.10">
    <property type="entry name" value="Winged helix-like DNA-binding domain superfamily/Winged helix DNA-binding domain"/>
    <property type="match status" value="1"/>
</dbReference>
<dbReference type="InterPro" id="IPR013325">
    <property type="entry name" value="RNA_pol_sigma_r2"/>
</dbReference>
<dbReference type="InterPro" id="IPR013249">
    <property type="entry name" value="RNA_pol_sigma70_r4_t2"/>
</dbReference>
<dbReference type="CDD" id="cd06171">
    <property type="entry name" value="Sigma70_r4"/>
    <property type="match status" value="1"/>
</dbReference>
<keyword evidence="4" id="KW-0238">DNA-binding</keyword>
<evidence type="ECO:0000259" key="7">
    <source>
        <dbReference type="Pfam" id="PF08281"/>
    </source>
</evidence>
<dbReference type="RefSeq" id="WP_163568772.1">
    <property type="nucleotide sequence ID" value="NZ_BAAANY010000008.1"/>
</dbReference>
<dbReference type="InterPro" id="IPR036388">
    <property type="entry name" value="WH-like_DNA-bd_sf"/>
</dbReference>
<evidence type="ECO:0000256" key="1">
    <source>
        <dbReference type="ARBA" id="ARBA00010641"/>
    </source>
</evidence>
<dbReference type="SUPFAM" id="SSF88946">
    <property type="entry name" value="Sigma2 domain of RNA polymerase sigma factors"/>
    <property type="match status" value="1"/>
</dbReference>
<dbReference type="NCBIfam" id="TIGR02937">
    <property type="entry name" value="sigma70-ECF"/>
    <property type="match status" value="1"/>
</dbReference>
<gene>
    <name evidence="8" type="ORF">GCM10009765_22420</name>
</gene>
<evidence type="ECO:0000256" key="4">
    <source>
        <dbReference type="ARBA" id="ARBA00023125"/>
    </source>
</evidence>
<organism evidence="8 9">
    <name type="scientific">Fodinicola feengrottensis</name>
    <dbReference type="NCBI Taxonomy" id="435914"/>
    <lineage>
        <taxon>Bacteria</taxon>
        <taxon>Bacillati</taxon>
        <taxon>Actinomycetota</taxon>
        <taxon>Actinomycetes</taxon>
        <taxon>Mycobacteriales</taxon>
        <taxon>Fodinicola</taxon>
    </lineage>
</organism>
<keyword evidence="5" id="KW-0804">Transcription</keyword>
<dbReference type="SUPFAM" id="SSF88659">
    <property type="entry name" value="Sigma3 and sigma4 domains of RNA polymerase sigma factors"/>
    <property type="match status" value="1"/>
</dbReference>
<keyword evidence="3" id="KW-0731">Sigma factor</keyword>
<evidence type="ECO:0000313" key="8">
    <source>
        <dbReference type="EMBL" id="GAA1672570.1"/>
    </source>
</evidence>
<dbReference type="EMBL" id="BAAANY010000008">
    <property type="protein sequence ID" value="GAA1672570.1"/>
    <property type="molecule type" value="Genomic_DNA"/>
</dbReference>
<dbReference type="PANTHER" id="PTHR43133">
    <property type="entry name" value="RNA POLYMERASE ECF-TYPE SIGMA FACTO"/>
    <property type="match status" value="1"/>
</dbReference>
<dbReference type="Proteomes" id="UP001500618">
    <property type="component" value="Unassembled WGS sequence"/>
</dbReference>
<keyword evidence="2" id="KW-0805">Transcription regulation</keyword>